<reference evidence="2 4" key="2">
    <citation type="submission" date="2018-06" db="EMBL/GenBank/DDBJ databases">
        <authorList>
            <consortium name="Pathogen Informatics"/>
            <person name="Doyle S."/>
        </authorList>
    </citation>
    <scope>NUCLEOTIDE SEQUENCE [LARGE SCALE GENOMIC DNA]</scope>
    <source>
        <strain evidence="2 4">NCTC11401</strain>
    </source>
</reference>
<name>A0A377GG35_9GAMM</name>
<keyword evidence="3" id="KW-1185">Reference proteome</keyword>
<protein>
    <submittedName>
        <fullName evidence="2">Uncharacterized protein</fullName>
    </submittedName>
</protein>
<dbReference type="Proteomes" id="UP000254374">
    <property type="component" value="Unassembled WGS sequence"/>
</dbReference>
<dbReference type="OrthoDB" id="5651381at2"/>
<dbReference type="RefSeq" id="WP_058468154.1">
    <property type="nucleotide sequence ID" value="NZ_CAAAIX010000009.1"/>
</dbReference>
<dbReference type="EMBL" id="UGGV01000001">
    <property type="protein sequence ID" value="STO23797.1"/>
    <property type="molecule type" value="Genomic_DNA"/>
</dbReference>
<evidence type="ECO:0000313" key="4">
    <source>
        <dbReference type="Proteomes" id="UP000254374"/>
    </source>
</evidence>
<dbReference type="EMBL" id="FTNL01000016">
    <property type="protein sequence ID" value="SIR58618.1"/>
    <property type="molecule type" value="Genomic_DNA"/>
</dbReference>
<dbReference type="Proteomes" id="UP000186808">
    <property type="component" value="Unassembled WGS sequence"/>
</dbReference>
<dbReference type="STRING" id="464.Lgor_1657"/>
<proteinExistence type="predicted"/>
<dbReference type="AlphaFoldDB" id="A0A377GG35"/>
<organism evidence="2 4">
    <name type="scientific">Fluoribacter gormanii</name>
    <dbReference type="NCBI Taxonomy" id="464"/>
    <lineage>
        <taxon>Bacteria</taxon>
        <taxon>Pseudomonadati</taxon>
        <taxon>Pseudomonadota</taxon>
        <taxon>Gammaproteobacteria</taxon>
        <taxon>Legionellales</taxon>
        <taxon>Legionellaceae</taxon>
        <taxon>Fluoribacter</taxon>
    </lineage>
</organism>
<evidence type="ECO:0000313" key="1">
    <source>
        <dbReference type="EMBL" id="SIR58618.1"/>
    </source>
</evidence>
<evidence type="ECO:0000313" key="2">
    <source>
        <dbReference type="EMBL" id="STO23797.1"/>
    </source>
</evidence>
<accession>A0A377GG35</accession>
<evidence type="ECO:0000313" key="3">
    <source>
        <dbReference type="Proteomes" id="UP000186808"/>
    </source>
</evidence>
<sequence length="276" mass="32414">MDDPFSALIEAIKSVFHLIPMRNGKYTYPEIQRLKEAIEHYQPDQKKTFVELVKALGATLHHLDKWRINFEPIQSSIDSLAAQHKMPAINWDKYLAHPKISHRFQFMDAQQDVEFVPWLNSMYEKIYARQESSLHTKLIAHRDQLGFSQRLISHLQKDPEFLLRLIMESKEKFIQISGTRLIFYLTDEQIAKAIIKYLPDLLQDHPNPLVQVEQLVDRLNGILSNGRSISTLLRNSEAKAILDGSEIFQIYQSEEYKNRQEQPAFEENEQFKPRII</sequence>
<reference evidence="1 3" key="1">
    <citation type="submission" date="2017-01" db="EMBL/GenBank/DDBJ databases">
        <authorList>
            <person name="Varghese N."/>
            <person name="Submissions S."/>
        </authorList>
    </citation>
    <scope>NUCLEOTIDE SEQUENCE [LARGE SCALE GENOMIC DNA]</scope>
    <source>
        <strain evidence="1 3">ATCC 33342</strain>
    </source>
</reference>
<gene>
    <name evidence="2" type="ORF">NCTC11401_00599</name>
    <name evidence="1" type="ORF">SAMN05421777_11635</name>
</gene>